<dbReference type="InterPro" id="IPR029044">
    <property type="entry name" value="Nucleotide-diphossugar_trans"/>
</dbReference>
<dbReference type="PANTHER" id="PTHR22916:SF3">
    <property type="entry name" value="UDP-GLCNAC:BETAGAL BETA-1,3-N-ACETYLGLUCOSAMINYLTRANSFERASE-LIKE PROTEIN 1"/>
    <property type="match status" value="1"/>
</dbReference>
<dbReference type="RefSeq" id="WP_191100428.1">
    <property type="nucleotide sequence ID" value="NZ_JACXXF010000007.1"/>
</dbReference>
<dbReference type="Pfam" id="PF00535">
    <property type="entry name" value="Glycos_transf_2"/>
    <property type="match status" value="1"/>
</dbReference>
<dbReference type="EMBL" id="JACXXH010000007">
    <property type="protein sequence ID" value="MBD3864254.1"/>
    <property type="molecule type" value="Genomic_DNA"/>
</dbReference>
<keyword evidence="3" id="KW-1185">Reference proteome</keyword>
<reference evidence="2 3" key="1">
    <citation type="submission" date="2020-09" db="EMBL/GenBank/DDBJ databases">
        <title>Bacillus nautilus sp. nov., Chryseoglobus crepusculi sp. nov, and Psychrobacter noctis sp. nov., isolated from deep-sea sponges from the equatorial Atlantic.</title>
        <authorList>
            <person name="Stennett H.L."/>
            <person name="Williams S.E."/>
        </authorList>
    </citation>
    <scope>NUCLEOTIDE SEQUENCE [LARGE SCALE GENOMIC DNA]</scope>
    <source>
        <strain evidence="2 3">28M-24</strain>
    </source>
</reference>
<name>A0ABR8LZ57_9FLAO</name>
<evidence type="ECO:0000313" key="2">
    <source>
        <dbReference type="EMBL" id="MBD3864254.1"/>
    </source>
</evidence>
<evidence type="ECO:0000259" key="1">
    <source>
        <dbReference type="Pfam" id="PF00535"/>
    </source>
</evidence>
<dbReference type="Proteomes" id="UP000627521">
    <property type="component" value="Unassembled WGS sequence"/>
</dbReference>
<dbReference type="PANTHER" id="PTHR22916">
    <property type="entry name" value="GLYCOSYLTRANSFERASE"/>
    <property type="match status" value="1"/>
</dbReference>
<protein>
    <submittedName>
        <fullName evidence="2">Glycosyltransferase family 2 protein</fullName>
    </submittedName>
</protein>
<dbReference type="CDD" id="cd00761">
    <property type="entry name" value="Glyco_tranf_GTA_type"/>
    <property type="match status" value="1"/>
</dbReference>
<sequence>MSFFSVIIPLYNKEKYVLNTIKSVLNQSFQDFEIIIVDDGSTDQSLQVINSVNNPKITIIQQKNQGASIARNNAIQASKGNYIATLDADDLWEKNHLLELKKCINACPKAVLYCTNYNIKRHDGFITKSKFNFNYEDTCLIVKDFFKANIINFIPTSSSVAFKKEDFLKINGYNTKLRTGQDIDLWIKFGLIGQIAFNPKVTMLYNYFDQSSLSNKNYNEDRLLLINNYRSEEKNNASLKLYLDINRYALVIRHKLLKQITEAKTVKNDINLNNLNFKQRVLVHLPASMLISLKKLHGFLIKNNIYLSAFK</sequence>
<organism evidence="2 3">
    <name type="scientific">Olleya marilimosa</name>
    <dbReference type="NCBI Taxonomy" id="272164"/>
    <lineage>
        <taxon>Bacteria</taxon>
        <taxon>Pseudomonadati</taxon>
        <taxon>Bacteroidota</taxon>
        <taxon>Flavobacteriia</taxon>
        <taxon>Flavobacteriales</taxon>
        <taxon>Flavobacteriaceae</taxon>
    </lineage>
</organism>
<dbReference type="Gene3D" id="3.90.550.10">
    <property type="entry name" value="Spore Coat Polysaccharide Biosynthesis Protein SpsA, Chain A"/>
    <property type="match status" value="1"/>
</dbReference>
<proteinExistence type="predicted"/>
<accession>A0ABR8LZ57</accession>
<dbReference type="SUPFAM" id="SSF53448">
    <property type="entry name" value="Nucleotide-diphospho-sugar transferases"/>
    <property type="match status" value="1"/>
</dbReference>
<comment type="caution">
    <text evidence="2">The sequence shown here is derived from an EMBL/GenBank/DDBJ whole genome shotgun (WGS) entry which is preliminary data.</text>
</comment>
<dbReference type="InterPro" id="IPR001173">
    <property type="entry name" value="Glyco_trans_2-like"/>
</dbReference>
<evidence type="ECO:0000313" key="3">
    <source>
        <dbReference type="Proteomes" id="UP000627521"/>
    </source>
</evidence>
<gene>
    <name evidence="2" type="ORF">IEG06_12415</name>
</gene>
<feature type="domain" description="Glycosyltransferase 2-like" evidence="1">
    <location>
        <begin position="5"/>
        <end position="153"/>
    </location>
</feature>